<gene>
    <name evidence="2" type="ORF">THAOC_20225</name>
</gene>
<dbReference type="AlphaFoldDB" id="K0S0B4"/>
<comment type="caution">
    <text evidence="2">The sequence shown here is derived from an EMBL/GenBank/DDBJ whole genome shotgun (WGS) entry which is preliminary data.</text>
</comment>
<feature type="compositionally biased region" description="Basic and acidic residues" evidence="1">
    <location>
        <begin position="164"/>
        <end position="173"/>
    </location>
</feature>
<feature type="compositionally biased region" description="Basic and acidic residues" evidence="1">
    <location>
        <begin position="18"/>
        <end position="30"/>
    </location>
</feature>
<feature type="compositionally biased region" description="Basic and acidic residues" evidence="1">
    <location>
        <begin position="1"/>
        <end position="11"/>
    </location>
</feature>
<evidence type="ECO:0000256" key="1">
    <source>
        <dbReference type="SAM" id="MobiDB-lite"/>
    </source>
</evidence>
<keyword evidence="3" id="KW-1185">Reference proteome</keyword>
<feature type="compositionally biased region" description="Polar residues" evidence="1">
    <location>
        <begin position="76"/>
        <end position="88"/>
    </location>
</feature>
<feature type="compositionally biased region" description="Polar residues" evidence="1">
    <location>
        <begin position="33"/>
        <end position="43"/>
    </location>
</feature>
<dbReference type="Proteomes" id="UP000266841">
    <property type="component" value="Unassembled WGS sequence"/>
</dbReference>
<protein>
    <submittedName>
        <fullName evidence="2">Uncharacterized protein</fullName>
    </submittedName>
</protein>
<proteinExistence type="predicted"/>
<feature type="region of interest" description="Disordered" evidence="1">
    <location>
        <begin position="1"/>
        <end position="108"/>
    </location>
</feature>
<reference evidence="2 3" key="1">
    <citation type="journal article" date="2012" name="Genome Biol.">
        <title>Genome and low-iron response of an oceanic diatom adapted to chronic iron limitation.</title>
        <authorList>
            <person name="Lommer M."/>
            <person name="Specht M."/>
            <person name="Roy A.S."/>
            <person name="Kraemer L."/>
            <person name="Andreson R."/>
            <person name="Gutowska M.A."/>
            <person name="Wolf J."/>
            <person name="Bergner S.V."/>
            <person name="Schilhabel M.B."/>
            <person name="Klostermeier U.C."/>
            <person name="Beiko R.G."/>
            <person name="Rosenstiel P."/>
            <person name="Hippler M."/>
            <person name="Laroche J."/>
        </authorList>
    </citation>
    <scope>NUCLEOTIDE SEQUENCE [LARGE SCALE GENOMIC DNA]</scope>
    <source>
        <strain evidence="2 3">CCMP1005</strain>
    </source>
</reference>
<feature type="region of interest" description="Disordered" evidence="1">
    <location>
        <begin position="251"/>
        <end position="280"/>
    </location>
</feature>
<evidence type="ECO:0000313" key="2">
    <source>
        <dbReference type="EMBL" id="EJK59533.1"/>
    </source>
</evidence>
<sequence length="280" mass="30362">MKYDEDTARDDQDQDSSDVVRKHSIRDFVFKDWSQSGSATPSPQRARLAGEHSDTTFPRSRAFRPYQIPSRPTAPTVGSMSIPRSVSPSVGFRRCNRLSTGGHHTADVHASQRPQALTHLALTSEVVGGRRSDRGQRKLSTVVRGNAVGSPAHSAAAQASKRKRDGEACERTGDVGSVGKCDGSRSDIDRLPVRKPVSEDVRELEEILTSNVPSAGEESSGYARLMAIPEGGSSRLKMQVYGTGHRSPIRCWHKSPQCDQEGQNASRSGLSGRRRDGGGD</sequence>
<accession>K0S0B4</accession>
<dbReference type="EMBL" id="AGNL01022737">
    <property type="protein sequence ID" value="EJK59533.1"/>
    <property type="molecule type" value="Genomic_DNA"/>
</dbReference>
<evidence type="ECO:0000313" key="3">
    <source>
        <dbReference type="Proteomes" id="UP000266841"/>
    </source>
</evidence>
<organism evidence="2 3">
    <name type="scientific">Thalassiosira oceanica</name>
    <name type="common">Marine diatom</name>
    <dbReference type="NCBI Taxonomy" id="159749"/>
    <lineage>
        <taxon>Eukaryota</taxon>
        <taxon>Sar</taxon>
        <taxon>Stramenopiles</taxon>
        <taxon>Ochrophyta</taxon>
        <taxon>Bacillariophyta</taxon>
        <taxon>Coscinodiscophyceae</taxon>
        <taxon>Thalassiosirophycidae</taxon>
        <taxon>Thalassiosirales</taxon>
        <taxon>Thalassiosiraceae</taxon>
        <taxon>Thalassiosira</taxon>
    </lineage>
</organism>
<name>K0S0B4_THAOC</name>
<feature type="region of interest" description="Disordered" evidence="1">
    <location>
        <begin position="148"/>
        <end position="186"/>
    </location>
</feature>